<gene>
    <name evidence="2" type="ORF">A0H81_05004</name>
</gene>
<comment type="caution">
    <text evidence="2">The sequence shown here is derived from an EMBL/GenBank/DDBJ whole genome shotgun (WGS) entry which is preliminary data.</text>
</comment>
<feature type="compositionally biased region" description="Low complexity" evidence="1">
    <location>
        <begin position="11"/>
        <end position="25"/>
    </location>
</feature>
<proteinExistence type="predicted"/>
<organism evidence="2 3">
    <name type="scientific">Grifola frondosa</name>
    <name type="common">Maitake</name>
    <name type="synonym">Polyporus frondosus</name>
    <dbReference type="NCBI Taxonomy" id="5627"/>
    <lineage>
        <taxon>Eukaryota</taxon>
        <taxon>Fungi</taxon>
        <taxon>Dikarya</taxon>
        <taxon>Basidiomycota</taxon>
        <taxon>Agaricomycotina</taxon>
        <taxon>Agaricomycetes</taxon>
        <taxon>Polyporales</taxon>
        <taxon>Grifolaceae</taxon>
        <taxon>Grifola</taxon>
    </lineage>
</organism>
<dbReference type="EMBL" id="LUGG01000004">
    <property type="protein sequence ID" value="OBZ75127.1"/>
    <property type="molecule type" value="Genomic_DNA"/>
</dbReference>
<sequence length="247" mass="27889">MSYSSQSSAFEVPSRSPSPSESGESTAELALRHTGDFVDSDDWDCHNAKHPIATDPLPPYPGVENVVTLADQELRLRRLPQVDLSTLFPDAEPGPEYVDFELLDDNGIVSGHGFPMSELLAHTTRHLAVRMSDPFGDVLLPRESIRLFLSWPAYRHFTYMRKITLKDLFSTMRLDRIGLAQEIAALYSEFVENCVSETVTPGQRHLSFSSVTSEWLWLYSLRHITDDIFYAEICYPDVWGDGKMGSL</sequence>
<protein>
    <submittedName>
        <fullName evidence="2">Uncharacterized protein</fullName>
    </submittedName>
</protein>
<dbReference type="Proteomes" id="UP000092993">
    <property type="component" value="Unassembled WGS sequence"/>
</dbReference>
<name>A0A1C7MET2_GRIFR</name>
<feature type="region of interest" description="Disordered" evidence="1">
    <location>
        <begin position="1"/>
        <end position="28"/>
    </location>
</feature>
<evidence type="ECO:0000256" key="1">
    <source>
        <dbReference type="SAM" id="MobiDB-lite"/>
    </source>
</evidence>
<keyword evidence="3" id="KW-1185">Reference proteome</keyword>
<dbReference type="AlphaFoldDB" id="A0A1C7MET2"/>
<reference evidence="2 3" key="1">
    <citation type="submission" date="2016-03" db="EMBL/GenBank/DDBJ databases">
        <title>Whole genome sequencing of Grifola frondosa 9006-11.</title>
        <authorList>
            <person name="Min B."/>
            <person name="Park H."/>
            <person name="Kim J.-G."/>
            <person name="Cho H."/>
            <person name="Oh Y.-L."/>
            <person name="Kong W.-S."/>
            <person name="Choi I.-G."/>
        </authorList>
    </citation>
    <scope>NUCLEOTIDE SEQUENCE [LARGE SCALE GENOMIC DNA]</scope>
    <source>
        <strain evidence="2 3">9006-11</strain>
    </source>
</reference>
<evidence type="ECO:0000313" key="2">
    <source>
        <dbReference type="EMBL" id="OBZ75127.1"/>
    </source>
</evidence>
<evidence type="ECO:0000313" key="3">
    <source>
        <dbReference type="Proteomes" id="UP000092993"/>
    </source>
</evidence>
<accession>A0A1C7MET2</accession>